<keyword evidence="1" id="KW-0732">Signal</keyword>
<reference evidence="2" key="1">
    <citation type="submission" date="2018-01" db="EMBL/GenBank/DDBJ databases">
        <title>An insight into the sialome of Amazonian anophelines.</title>
        <authorList>
            <person name="Ribeiro J.M."/>
            <person name="Scarpassa V."/>
            <person name="Calvo E."/>
        </authorList>
    </citation>
    <scope>NUCLEOTIDE SEQUENCE</scope>
    <source>
        <tissue evidence="2">Salivary glands</tissue>
    </source>
</reference>
<dbReference type="EMBL" id="GGFK01014814">
    <property type="protein sequence ID" value="MBW48135.1"/>
    <property type="molecule type" value="Transcribed_RNA"/>
</dbReference>
<organism evidence="2">
    <name type="scientific">Anopheles triannulatus</name>
    <dbReference type="NCBI Taxonomy" id="58253"/>
    <lineage>
        <taxon>Eukaryota</taxon>
        <taxon>Metazoa</taxon>
        <taxon>Ecdysozoa</taxon>
        <taxon>Arthropoda</taxon>
        <taxon>Hexapoda</taxon>
        <taxon>Insecta</taxon>
        <taxon>Pterygota</taxon>
        <taxon>Neoptera</taxon>
        <taxon>Endopterygota</taxon>
        <taxon>Diptera</taxon>
        <taxon>Nematocera</taxon>
        <taxon>Culicoidea</taxon>
        <taxon>Culicidae</taxon>
        <taxon>Anophelinae</taxon>
        <taxon>Anopheles</taxon>
    </lineage>
</organism>
<name>A0A2M4B517_9DIPT</name>
<proteinExistence type="predicted"/>
<evidence type="ECO:0000313" key="2">
    <source>
        <dbReference type="EMBL" id="MBW48135.1"/>
    </source>
</evidence>
<evidence type="ECO:0000256" key="1">
    <source>
        <dbReference type="SAM" id="SignalP"/>
    </source>
</evidence>
<accession>A0A2M4B517</accession>
<sequence>MVLLLLVSHWFSGVVMEMSVISGMASAYHHPPVGKLLSSCCCYCCCYFISWRRLSVLLALHGHANDNSIKAQCLAGLGARCLVSIT</sequence>
<dbReference type="AlphaFoldDB" id="A0A2M4B517"/>
<protein>
    <submittedName>
        <fullName evidence="2">Putative secreted protein</fullName>
    </submittedName>
</protein>
<feature type="signal peptide" evidence="1">
    <location>
        <begin position="1"/>
        <end position="16"/>
    </location>
</feature>
<feature type="chain" id="PRO_5014966972" evidence="1">
    <location>
        <begin position="17"/>
        <end position="86"/>
    </location>
</feature>